<keyword evidence="3 6" id="KW-0963">Cytoplasm</keyword>
<dbReference type="PANTHER" id="PTHR19302:SF27">
    <property type="entry name" value="GAMMA-TUBULIN COMPLEX COMPONENT 4"/>
    <property type="match status" value="1"/>
</dbReference>
<name>A0A9P4SA81_9PEZI</name>
<dbReference type="GO" id="GO:0007020">
    <property type="term" value="P:microtubule nucleation"/>
    <property type="evidence" value="ECO:0007669"/>
    <property type="project" value="InterPro"/>
</dbReference>
<dbReference type="EMBL" id="MU006096">
    <property type="protein sequence ID" value="KAF2838951.1"/>
    <property type="molecule type" value="Genomic_DNA"/>
</dbReference>
<dbReference type="GO" id="GO:0005874">
    <property type="term" value="C:microtubule"/>
    <property type="evidence" value="ECO:0007669"/>
    <property type="project" value="UniProtKB-KW"/>
</dbReference>
<dbReference type="GO" id="GO:0044732">
    <property type="term" value="C:mitotic spindle pole body"/>
    <property type="evidence" value="ECO:0007669"/>
    <property type="project" value="TreeGrafter"/>
</dbReference>
<evidence type="ECO:0000256" key="2">
    <source>
        <dbReference type="ARBA" id="ARBA00010337"/>
    </source>
</evidence>
<evidence type="ECO:0000313" key="10">
    <source>
        <dbReference type="EMBL" id="KAF2838951.1"/>
    </source>
</evidence>
<dbReference type="InterPro" id="IPR041470">
    <property type="entry name" value="GCP_N"/>
</dbReference>
<evidence type="ECO:0000256" key="1">
    <source>
        <dbReference type="ARBA" id="ARBA00004267"/>
    </source>
</evidence>
<accession>A0A9P4SA81</accession>
<dbReference type="GO" id="GO:0043015">
    <property type="term" value="F:gamma-tubulin binding"/>
    <property type="evidence" value="ECO:0007669"/>
    <property type="project" value="InterPro"/>
</dbReference>
<evidence type="ECO:0000259" key="8">
    <source>
        <dbReference type="Pfam" id="PF04130"/>
    </source>
</evidence>
<dbReference type="Proteomes" id="UP000799429">
    <property type="component" value="Unassembled WGS sequence"/>
</dbReference>
<dbReference type="Gene3D" id="1.20.120.1900">
    <property type="entry name" value="Gamma-tubulin complex, C-terminal domain"/>
    <property type="match status" value="1"/>
</dbReference>
<dbReference type="GO" id="GO:0051321">
    <property type="term" value="P:meiotic cell cycle"/>
    <property type="evidence" value="ECO:0007669"/>
    <property type="project" value="TreeGrafter"/>
</dbReference>
<keyword evidence="11" id="KW-1185">Reference proteome</keyword>
<feature type="region of interest" description="Disordered" evidence="7">
    <location>
        <begin position="499"/>
        <end position="523"/>
    </location>
</feature>
<dbReference type="GO" id="GO:0000922">
    <property type="term" value="C:spindle pole"/>
    <property type="evidence" value="ECO:0007669"/>
    <property type="project" value="InterPro"/>
</dbReference>
<feature type="domain" description="Gamma tubulin complex component C-terminal" evidence="8">
    <location>
        <begin position="323"/>
        <end position="747"/>
    </location>
</feature>
<gene>
    <name evidence="10" type="ORF">M501DRAFT_935234</name>
</gene>
<dbReference type="GO" id="GO:0000278">
    <property type="term" value="P:mitotic cell cycle"/>
    <property type="evidence" value="ECO:0007669"/>
    <property type="project" value="TreeGrafter"/>
</dbReference>
<feature type="compositionally biased region" description="Polar residues" evidence="7">
    <location>
        <begin position="583"/>
        <end position="604"/>
    </location>
</feature>
<comment type="subcellular location">
    <subcellularLocation>
        <location evidence="1 6">Cytoplasm</location>
        <location evidence="1 6">Cytoskeleton</location>
        <location evidence="1 6">Microtubule organizing center</location>
    </subcellularLocation>
</comment>
<evidence type="ECO:0000256" key="6">
    <source>
        <dbReference type="RuleBase" id="RU363050"/>
    </source>
</evidence>
<evidence type="ECO:0000256" key="5">
    <source>
        <dbReference type="ARBA" id="ARBA00023212"/>
    </source>
</evidence>
<feature type="domain" description="Gamma tubulin complex component protein N-terminal" evidence="9">
    <location>
        <begin position="2"/>
        <end position="314"/>
    </location>
</feature>
<organism evidence="10 11">
    <name type="scientific">Patellaria atrata CBS 101060</name>
    <dbReference type="NCBI Taxonomy" id="1346257"/>
    <lineage>
        <taxon>Eukaryota</taxon>
        <taxon>Fungi</taxon>
        <taxon>Dikarya</taxon>
        <taxon>Ascomycota</taxon>
        <taxon>Pezizomycotina</taxon>
        <taxon>Dothideomycetes</taxon>
        <taxon>Dothideomycetes incertae sedis</taxon>
        <taxon>Patellariales</taxon>
        <taxon>Patellariaceae</taxon>
        <taxon>Patellaria</taxon>
    </lineage>
</organism>
<evidence type="ECO:0000256" key="3">
    <source>
        <dbReference type="ARBA" id="ARBA00022490"/>
    </source>
</evidence>
<protein>
    <recommendedName>
        <fullName evidence="6">Spindle pole body component</fullName>
    </recommendedName>
</protein>
<evidence type="ECO:0000313" key="11">
    <source>
        <dbReference type="Proteomes" id="UP000799429"/>
    </source>
</evidence>
<dbReference type="PANTHER" id="PTHR19302">
    <property type="entry name" value="GAMMA TUBULIN COMPLEX PROTEIN"/>
    <property type="match status" value="1"/>
</dbReference>
<dbReference type="Pfam" id="PF04130">
    <property type="entry name" value="GCP_C_terminal"/>
    <property type="match status" value="1"/>
</dbReference>
<dbReference type="OrthoDB" id="78652at2759"/>
<proteinExistence type="inferred from homology"/>
<evidence type="ECO:0000259" key="9">
    <source>
        <dbReference type="Pfam" id="PF17681"/>
    </source>
</evidence>
<sequence>MLHEILLCLSGHPSALFDQSRSHGNNNESPFPLLSPPEAALLSSIEHLANIHRNIRSHSETISSSHGSTICRAVATAIRSAHLDKFQQKILDVEQRILRKDASIVGAYNIVPLAGIVSEFDEWTRRMEWYWDILCYILPERKFGSKPTGDDSPCSGAAIIDRLRQEGQTGYPDIEEVALSLSKIAETTWLRQLSTFVLYGRIPSVGKEDFFIQIESEDTGSPPHFRSVNKLSPKFVSTQTVSSVLFIGKSLNQIRSRNGPALSGYGGGVASELALVPTHLQYLSGIEVPIISARLAESISTIRTSLSRNTLRQLLPLSKIVQALLLLQQFFLLGRGEFAVNLIAEADECIKSRHRRPSLQSTRRIAGLHDVLLKEGEVNAVLSKTWAVLSSLINEEDMMDDLLDLARELIHLTIPNSKSSRPATPGRALENEILPQIPNIVFNDLLLSVPVNLSFVVPPPLDLFLTISEVDIYSTVHSYLLGIRRSHIHLADLWKQSSLRRDHPSPMGPPQSTSAAGQKLLKQRRERARARRMAMRKVWASCGSAVFLLSEIGAYFEGEVVRESWKHLYGWLTAHDENADNPGRQTMRSDSSLRSSGIPRCQTSSERVQLDPETIATAHRKFLSALVYSLLLTDVSFARTLQLFLIHVDEYVAFIVRLQRIHQNLDLEEDDGVVDALANYAQDEQDISLELDRARKRVDSDMKSLVGRLREIDVERIGSRQFDHKGQEDFEPWKGGGVDRLLMKLDFGNMTIEEENGDGKGLVQL</sequence>
<keyword evidence="4 6" id="KW-0493">Microtubule</keyword>
<dbReference type="GO" id="GO:0051011">
    <property type="term" value="F:microtubule minus-end binding"/>
    <property type="evidence" value="ECO:0007669"/>
    <property type="project" value="TreeGrafter"/>
</dbReference>
<comment type="similarity">
    <text evidence="2 6">Belongs to the TUBGCP family.</text>
</comment>
<comment type="caution">
    <text evidence="10">The sequence shown here is derived from an EMBL/GenBank/DDBJ whole genome shotgun (WGS) entry which is preliminary data.</text>
</comment>
<dbReference type="GO" id="GO:0000930">
    <property type="term" value="C:gamma-tubulin complex"/>
    <property type="evidence" value="ECO:0007669"/>
    <property type="project" value="TreeGrafter"/>
</dbReference>
<reference evidence="10" key="1">
    <citation type="journal article" date="2020" name="Stud. Mycol.">
        <title>101 Dothideomycetes genomes: a test case for predicting lifestyles and emergence of pathogens.</title>
        <authorList>
            <person name="Haridas S."/>
            <person name="Albert R."/>
            <person name="Binder M."/>
            <person name="Bloem J."/>
            <person name="Labutti K."/>
            <person name="Salamov A."/>
            <person name="Andreopoulos B."/>
            <person name="Baker S."/>
            <person name="Barry K."/>
            <person name="Bills G."/>
            <person name="Bluhm B."/>
            <person name="Cannon C."/>
            <person name="Castanera R."/>
            <person name="Culley D."/>
            <person name="Daum C."/>
            <person name="Ezra D."/>
            <person name="Gonzalez J."/>
            <person name="Henrissat B."/>
            <person name="Kuo A."/>
            <person name="Liang C."/>
            <person name="Lipzen A."/>
            <person name="Lutzoni F."/>
            <person name="Magnuson J."/>
            <person name="Mondo S."/>
            <person name="Nolan M."/>
            <person name="Ohm R."/>
            <person name="Pangilinan J."/>
            <person name="Park H.-J."/>
            <person name="Ramirez L."/>
            <person name="Alfaro M."/>
            <person name="Sun H."/>
            <person name="Tritt A."/>
            <person name="Yoshinaga Y."/>
            <person name="Zwiers L.-H."/>
            <person name="Turgeon B."/>
            <person name="Goodwin S."/>
            <person name="Spatafora J."/>
            <person name="Crous P."/>
            <person name="Grigoriev I."/>
        </authorList>
    </citation>
    <scope>NUCLEOTIDE SEQUENCE</scope>
    <source>
        <strain evidence="10">CBS 101060</strain>
    </source>
</reference>
<dbReference type="InterPro" id="IPR040457">
    <property type="entry name" value="GCP_C"/>
</dbReference>
<dbReference type="GO" id="GO:0031122">
    <property type="term" value="P:cytoplasmic microtubule organization"/>
    <property type="evidence" value="ECO:0007669"/>
    <property type="project" value="TreeGrafter"/>
</dbReference>
<evidence type="ECO:0000256" key="4">
    <source>
        <dbReference type="ARBA" id="ARBA00022701"/>
    </source>
</evidence>
<evidence type="ECO:0000256" key="7">
    <source>
        <dbReference type="SAM" id="MobiDB-lite"/>
    </source>
</evidence>
<feature type="region of interest" description="Disordered" evidence="7">
    <location>
        <begin position="579"/>
        <end position="604"/>
    </location>
</feature>
<keyword evidence="5 6" id="KW-0206">Cytoskeleton</keyword>
<dbReference type="AlphaFoldDB" id="A0A9P4SA81"/>
<dbReference type="GO" id="GO:0051225">
    <property type="term" value="P:spindle assembly"/>
    <property type="evidence" value="ECO:0007669"/>
    <property type="project" value="TreeGrafter"/>
</dbReference>
<dbReference type="InterPro" id="IPR042241">
    <property type="entry name" value="GCP_C_sf"/>
</dbReference>
<dbReference type="Pfam" id="PF17681">
    <property type="entry name" value="GCP_N_terminal"/>
    <property type="match status" value="1"/>
</dbReference>
<dbReference type="InterPro" id="IPR007259">
    <property type="entry name" value="GCP"/>
</dbReference>